<comment type="similarity">
    <text evidence="1 11">Belongs to the class-II aminoacyl-tRNA synthetase family.</text>
</comment>
<dbReference type="NCBIfam" id="TIGR00344">
    <property type="entry name" value="alaS"/>
    <property type="match status" value="1"/>
</dbReference>
<keyword evidence="2 11" id="KW-0820">tRNA-binding</keyword>
<dbReference type="SMART" id="SM00863">
    <property type="entry name" value="tRNA_SAD"/>
    <property type="match status" value="1"/>
</dbReference>
<reference evidence="13" key="1">
    <citation type="journal article" date="2020" name="mSystems">
        <title>Genome- and Community-Level Interaction Insights into Carbon Utilization and Element Cycling Functions of Hydrothermarchaeota in Hydrothermal Sediment.</title>
        <authorList>
            <person name="Zhou Z."/>
            <person name="Liu Y."/>
            <person name="Xu W."/>
            <person name="Pan J."/>
            <person name="Luo Z.H."/>
            <person name="Li M."/>
        </authorList>
    </citation>
    <scope>NUCLEOTIDE SEQUENCE [LARGE SCALE GENOMIC DNA]</scope>
    <source>
        <strain evidence="13">SpSt-747</strain>
    </source>
</reference>
<evidence type="ECO:0000256" key="2">
    <source>
        <dbReference type="ARBA" id="ARBA00022555"/>
    </source>
</evidence>
<dbReference type="InterPro" id="IPR009000">
    <property type="entry name" value="Transl_B-barrel_sf"/>
</dbReference>
<protein>
    <recommendedName>
        <fullName evidence="11">Alanine--tRNA ligase</fullName>
        <ecNumber evidence="11">6.1.1.7</ecNumber>
    </recommendedName>
    <alternativeName>
        <fullName evidence="11">Alanyl-tRNA synthetase</fullName>
        <shortName evidence="11">AlaRS</shortName>
    </alternativeName>
</protein>
<dbReference type="SUPFAM" id="SSF55681">
    <property type="entry name" value="Class II aaRS and biotin synthetases"/>
    <property type="match status" value="1"/>
</dbReference>
<dbReference type="InterPro" id="IPR003156">
    <property type="entry name" value="DHHA1_dom"/>
</dbReference>
<dbReference type="EMBL" id="DTFV01000100">
    <property type="protein sequence ID" value="HGI31010.1"/>
    <property type="molecule type" value="Genomic_DNA"/>
</dbReference>
<feature type="binding site" evidence="11">
    <location>
        <position position="669"/>
    </location>
    <ligand>
        <name>Zn(2+)</name>
        <dbReference type="ChEBI" id="CHEBI:29105"/>
    </ligand>
</feature>
<sequence length="877" mass="99222">MTVYSSRDIRNLFLAFFRNRGHEVLPSASLVPQDPTLLLTIAGMVPFKPIFLGQVKPSFRRVCTVQKCVRVSDLEKVGYTPRHHTFFEMLGNFSFGDYFKKEACQWAWEFLTEELRLPVERLSVSVHEKDEEAFRIWRDVVGLPEEKIVYLGDEDNFWASGPVGPCGYCSEIYYDTGKERGCGREDCRPGCDCDRFLEVWNLVFMEFDRQSDGTLRELPSKNIDTGMGLERVSAVVQNVESNFETDLFLPLIRSLEGLSGVPYEKEKPAFRLIADHSRAVAFLIADGVYPANEGRGYVLRRLIRRAHRFGKKLGLAKPFLYELAFRVVELMGDVYPELRRNETTIAQVVFQEEKRFEDTLALGFARLEELLEEARTKNTRTIPGREIFKLYDTYGLPLDFTQEVLREEGFSFSQEEFEEEMERQRARARKAQEEKLSGLKGQKKEEELFSGFCSTFVGYDRLSAESVLLALSDGNELIPEASQGEEVLFVLDVTPFYAEKGGQEWDTGWFVTPSGTVEVLQVSGPSATLSVHRGIVREGKLRAGERGKALVNEKRRRGLEIHHTVTHLLHRALREVLGEQVKQAGSFVGEESLRFDFTHFAPLSDEELEAVERRVNEKIAEDLPVYVSFSSLEEAQKYGVVALFGEKYEFPVRIVRVGDYTAELCGGTHLRRTSEALAFVILSESSIGAGIRRIEAVAGWRALEVLRASRKVLQEVRELLNVEEAHLLRTLEELLEANRNLRKLLARERKERILRELQERLEEMPQGSLVFAYLFEDGLDLELLREVADVLRGALSRGAIALGTAEGEKVRGILAGVGLGGGTNLGAFLREVSRTIGGGGGGKPHFAQFGGIPKSRWGEFLKYLEEFLKAHETGHGP</sequence>
<feature type="binding site" evidence="11">
    <location>
        <position position="567"/>
    </location>
    <ligand>
        <name>Zn(2+)</name>
        <dbReference type="ChEBI" id="CHEBI:29105"/>
    </ligand>
</feature>
<name>A0A7V3YHA5_9BACT</name>
<feature type="binding site" evidence="11">
    <location>
        <position position="665"/>
    </location>
    <ligand>
        <name>Zn(2+)</name>
        <dbReference type="ChEBI" id="CHEBI:29105"/>
    </ligand>
</feature>
<evidence type="ECO:0000256" key="6">
    <source>
        <dbReference type="ARBA" id="ARBA00022833"/>
    </source>
</evidence>
<keyword evidence="5 11" id="KW-0547">Nucleotide-binding</keyword>
<keyword evidence="11" id="KW-0963">Cytoplasm</keyword>
<dbReference type="InterPro" id="IPR002318">
    <property type="entry name" value="Ala-tRNA-lgiase_IIc"/>
</dbReference>
<comment type="caution">
    <text evidence="13">The sequence shown here is derived from an EMBL/GenBank/DDBJ whole genome shotgun (WGS) entry which is preliminary data.</text>
</comment>
<dbReference type="Gene3D" id="3.30.930.10">
    <property type="entry name" value="Bira Bifunctional Protein, Domain 2"/>
    <property type="match status" value="1"/>
</dbReference>
<feature type="domain" description="Alanyl-transfer RNA synthetases family profile" evidence="12">
    <location>
        <begin position="4"/>
        <end position="708"/>
    </location>
</feature>
<evidence type="ECO:0000256" key="3">
    <source>
        <dbReference type="ARBA" id="ARBA00022598"/>
    </source>
</evidence>
<dbReference type="AlphaFoldDB" id="A0A7V3YHA5"/>
<organism evidence="13">
    <name type="scientific">Candidatus Caldatribacterium californiense</name>
    <dbReference type="NCBI Taxonomy" id="1454726"/>
    <lineage>
        <taxon>Bacteria</taxon>
        <taxon>Pseudomonadati</taxon>
        <taxon>Atribacterota</taxon>
        <taxon>Atribacteria</taxon>
        <taxon>Atribacterales</taxon>
        <taxon>Candidatus Caldatribacteriaceae</taxon>
        <taxon>Candidatus Caldatribacterium</taxon>
    </lineage>
</organism>
<dbReference type="EC" id="6.1.1.7" evidence="11"/>
<evidence type="ECO:0000256" key="11">
    <source>
        <dbReference type="HAMAP-Rule" id="MF_00036"/>
    </source>
</evidence>
<evidence type="ECO:0000256" key="7">
    <source>
        <dbReference type="ARBA" id="ARBA00022840"/>
    </source>
</evidence>
<dbReference type="Gene3D" id="3.30.980.10">
    <property type="entry name" value="Threonyl-trna Synthetase, Chain A, domain 2"/>
    <property type="match status" value="1"/>
</dbReference>
<dbReference type="HAMAP" id="MF_00036_B">
    <property type="entry name" value="Ala_tRNA_synth_B"/>
    <property type="match status" value="1"/>
</dbReference>
<dbReference type="FunFam" id="3.30.980.10:FF:000004">
    <property type="entry name" value="Alanine--tRNA ligase, cytoplasmic"/>
    <property type="match status" value="1"/>
</dbReference>
<keyword evidence="10 11" id="KW-0030">Aminoacyl-tRNA synthetase</keyword>
<dbReference type="SUPFAM" id="SSF101353">
    <property type="entry name" value="Putative anticodon-binding domain of alanyl-tRNA synthetase (AlaRS)"/>
    <property type="match status" value="1"/>
</dbReference>
<keyword evidence="3 11" id="KW-0436">Ligase</keyword>
<accession>A0A7V3YHA5</accession>
<evidence type="ECO:0000256" key="1">
    <source>
        <dbReference type="ARBA" id="ARBA00008226"/>
    </source>
</evidence>
<comment type="cofactor">
    <cofactor evidence="11">
        <name>Zn(2+)</name>
        <dbReference type="ChEBI" id="CHEBI:29105"/>
    </cofactor>
    <text evidence="11">Binds 1 zinc ion per subunit.</text>
</comment>
<evidence type="ECO:0000256" key="8">
    <source>
        <dbReference type="ARBA" id="ARBA00022884"/>
    </source>
</evidence>
<dbReference type="GO" id="GO:0006419">
    <property type="term" value="P:alanyl-tRNA aminoacylation"/>
    <property type="evidence" value="ECO:0007669"/>
    <property type="project" value="UniProtKB-UniRule"/>
</dbReference>
<dbReference type="FunFam" id="3.30.930.10:FF:000004">
    <property type="entry name" value="Alanine--tRNA ligase"/>
    <property type="match status" value="1"/>
</dbReference>
<dbReference type="InterPro" id="IPR018164">
    <property type="entry name" value="Ala-tRNA-synth_IIc_N"/>
</dbReference>
<evidence type="ECO:0000259" key="12">
    <source>
        <dbReference type="PROSITE" id="PS50860"/>
    </source>
</evidence>
<dbReference type="InterPro" id="IPR018163">
    <property type="entry name" value="Thr/Ala-tRNA-synth_IIc_edit"/>
</dbReference>
<dbReference type="InterPro" id="IPR018165">
    <property type="entry name" value="Ala-tRNA-synth_IIc_core"/>
</dbReference>
<keyword evidence="9 11" id="KW-0648">Protein biosynthesis</keyword>
<dbReference type="PROSITE" id="PS50860">
    <property type="entry name" value="AA_TRNA_LIGASE_II_ALA"/>
    <property type="match status" value="1"/>
</dbReference>
<dbReference type="InterPro" id="IPR045864">
    <property type="entry name" value="aa-tRNA-synth_II/BPL/LPL"/>
</dbReference>
<dbReference type="PANTHER" id="PTHR11777:SF9">
    <property type="entry name" value="ALANINE--TRNA LIGASE, CYTOPLASMIC"/>
    <property type="match status" value="1"/>
</dbReference>
<keyword evidence="4 11" id="KW-0479">Metal-binding</keyword>
<dbReference type="PANTHER" id="PTHR11777">
    <property type="entry name" value="ALANYL-TRNA SYNTHETASE"/>
    <property type="match status" value="1"/>
</dbReference>
<comment type="subcellular location">
    <subcellularLocation>
        <location evidence="11">Cytoplasm</location>
    </subcellularLocation>
</comment>
<dbReference type="GO" id="GO:0000049">
    <property type="term" value="F:tRNA binding"/>
    <property type="evidence" value="ECO:0007669"/>
    <property type="project" value="UniProtKB-KW"/>
</dbReference>
<dbReference type="Gene3D" id="3.10.310.40">
    <property type="match status" value="1"/>
</dbReference>
<feature type="binding site" evidence="11">
    <location>
        <position position="563"/>
    </location>
    <ligand>
        <name>Zn(2+)</name>
        <dbReference type="ChEBI" id="CHEBI:29105"/>
    </ligand>
</feature>
<dbReference type="GO" id="GO:0002161">
    <property type="term" value="F:aminoacyl-tRNA deacylase activity"/>
    <property type="evidence" value="ECO:0007669"/>
    <property type="project" value="TreeGrafter"/>
</dbReference>
<evidence type="ECO:0000313" key="13">
    <source>
        <dbReference type="EMBL" id="HGI31010.1"/>
    </source>
</evidence>
<dbReference type="SUPFAM" id="SSF64182">
    <property type="entry name" value="DHH phosphoesterases"/>
    <property type="match status" value="1"/>
</dbReference>
<comment type="domain">
    <text evidence="11">Consists of three domains; the N-terminal catalytic domain, the editing domain and the C-terminal C-Ala domain. The editing domain removes incorrectly charged amino acids, while the C-Ala domain, along with tRNA(Ala), serves as a bridge to cooperatively bring together the editing and aminoacylation centers thus stimulating deacylation of misacylated tRNAs.</text>
</comment>
<proteinExistence type="inferred from homology"/>
<evidence type="ECO:0000256" key="9">
    <source>
        <dbReference type="ARBA" id="ARBA00022917"/>
    </source>
</evidence>
<dbReference type="SUPFAM" id="SSF50447">
    <property type="entry name" value="Translation proteins"/>
    <property type="match status" value="1"/>
</dbReference>
<keyword evidence="8 11" id="KW-0694">RNA-binding</keyword>
<keyword evidence="6 11" id="KW-0862">Zinc</keyword>
<evidence type="ECO:0000256" key="4">
    <source>
        <dbReference type="ARBA" id="ARBA00022723"/>
    </source>
</evidence>
<dbReference type="GO" id="GO:0008270">
    <property type="term" value="F:zinc ion binding"/>
    <property type="evidence" value="ECO:0007669"/>
    <property type="project" value="UniProtKB-UniRule"/>
</dbReference>
<dbReference type="InterPro" id="IPR050058">
    <property type="entry name" value="Ala-tRNA_ligase"/>
</dbReference>
<dbReference type="GO" id="GO:0004813">
    <property type="term" value="F:alanine-tRNA ligase activity"/>
    <property type="evidence" value="ECO:0007669"/>
    <property type="project" value="UniProtKB-UniRule"/>
</dbReference>
<dbReference type="PRINTS" id="PR00980">
    <property type="entry name" value="TRNASYNTHALA"/>
</dbReference>
<dbReference type="CDD" id="cd00673">
    <property type="entry name" value="AlaRS_core"/>
    <property type="match status" value="1"/>
</dbReference>
<dbReference type="Gene3D" id="3.30.54.20">
    <property type="match status" value="1"/>
</dbReference>
<comment type="catalytic activity">
    <reaction evidence="11">
        <text>tRNA(Ala) + L-alanine + ATP = L-alanyl-tRNA(Ala) + AMP + diphosphate</text>
        <dbReference type="Rhea" id="RHEA:12540"/>
        <dbReference type="Rhea" id="RHEA-COMP:9657"/>
        <dbReference type="Rhea" id="RHEA-COMP:9923"/>
        <dbReference type="ChEBI" id="CHEBI:30616"/>
        <dbReference type="ChEBI" id="CHEBI:33019"/>
        <dbReference type="ChEBI" id="CHEBI:57972"/>
        <dbReference type="ChEBI" id="CHEBI:78442"/>
        <dbReference type="ChEBI" id="CHEBI:78497"/>
        <dbReference type="ChEBI" id="CHEBI:456215"/>
        <dbReference type="EC" id="6.1.1.7"/>
    </reaction>
</comment>
<dbReference type="Gene3D" id="2.40.30.130">
    <property type="match status" value="1"/>
</dbReference>
<keyword evidence="7 11" id="KW-0067">ATP-binding</keyword>
<comment type="function">
    <text evidence="11">Catalyzes the attachment of alanine to tRNA(Ala) in a two-step reaction: alanine is first activated by ATP to form Ala-AMP and then transferred to the acceptor end of tRNA(Ala). Also edits incorrectly charged Ser-tRNA(Ala) and Gly-tRNA(Ala) via its editing domain.</text>
</comment>
<dbReference type="InterPro" id="IPR012947">
    <property type="entry name" value="tRNA_SAD"/>
</dbReference>
<evidence type="ECO:0000256" key="10">
    <source>
        <dbReference type="ARBA" id="ARBA00023146"/>
    </source>
</evidence>
<dbReference type="Pfam" id="PF01411">
    <property type="entry name" value="tRNA-synt_2c"/>
    <property type="match status" value="1"/>
</dbReference>
<dbReference type="SUPFAM" id="SSF55186">
    <property type="entry name" value="ThrRS/AlaRS common domain"/>
    <property type="match status" value="1"/>
</dbReference>
<dbReference type="GO" id="GO:0005524">
    <property type="term" value="F:ATP binding"/>
    <property type="evidence" value="ECO:0007669"/>
    <property type="project" value="UniProtKB-UniRule"/>
</dbReference>
<evidence type="ECO:0000256" key="5">
    <source>
        <dbReference type="ARBA" id="ARBA00022741"/>
    </source>
</evidence>
<dbReference type="Pfam" id="PF02272">
    <property type="entry name" value="DHHA1"/>
    <property type="match status" value="1"/>
</dbReference>
<dbReference type="InterPro" id="IPR018162">
    <property type="entry name" value="Ala-tRNA-ligase_IIc_anticod-bd"/>
</dbReference>
<dbReference type="GO" id="GO:0005829">
    <property type="term" value="C:cytosol"/>
    <property type="evidence" value="ECO:0007669"/>
    <property type="project" value="TreeGrafter"/>
</dbReference>
<dbReference type="InterPro" id="IPR023033">
    <property type="entry name" value="Ala_tRNA_ligase_euk/bac"/>
</dbReference>
<dbReference type="Pfam" id="PF07973">
    <property type="entry name" value="tRNA_SAD"/>
    <property type="match status" value="1"/>
</dbReference>
<gene>
    <name evidence="11 13" type="primary">alaS</name>
    <name evidence="13" type="ORF">ENV30_06865</name>
</gene>
<dbReference type="InterPro" id="IPR038763">
    <property type="entry name" value="DHH_sf"/>
</dbReference>